<evidence type="ECO:0000313" key="5">
    <source>
        <dbReference type="Proteomes" id="UP000316726"/>
    </source>
</evidence>
<gene>
    <name evidence="4" type="ORF">A3770_05p37370</name>
</gene>
<reference evidence="4 5" key="1">
    <citation type="submission" date="2018-07" db="EMBL/GenBank/DDBJ databases">
        <title>The complete nuclear genome of the prasinophyte Chloropicon primus (CCMP1205).</title>
        <authorList>
            <person name="Pombert J.-F."/>
            <person name="Otis C."/>
            <person name="Turmel M."/>
            <person name="Lemieux C."/>
        </authorList>
    </citation>
    <scope>NUCLEOTIDE SEQUENCE [LARGE SCALE GENOMIC DNA]</scope>
    <source>
        <strain evidence="4 5">CCMP1205</strain>
    </source>
</reference>
<accession>A0A5B8MLC8</accession>
<dbReference type="PROSITE" id="PS50030">
    <property type="entry name" value="UBA"/>
    <property type="match status" value="2"/>
</dbReference>
<dbReference type="GO" id="GO:0000151">
    <property type="term" value="C:ubiquitin ligase complex"/>
    <property type="evidence" value="ECO:0007669"/>
    <property type="project" value="TreeGrafter"/>
</dbReference>
<dbReference type="PANTHER" id="PTHR46738:SF1">
    <property type="entry name" value="UBIQUITIN-ASSOCIATED DOMAIN-CONTAINING PROTEIN 1"/>
    <property type="match status" value="1"/>
</dbReference>
<name>A0A5B8MLC8_9CHLO</name>
<feature type="region of interest" description="Disordered" evidence="1">
    <location>
        <begin position="351"/>
        <end position="384"/>
    </location>
</feature>
<protein>
    <submittedName>
        <fullName evidence="4">Uncharacterized protein</fullName>
    </submittedName>
</protein>
<feature type="region of interest" description="Disordered" evidence="1">
    <location>
        <begin position="460"/>
        <end position="491"/>
    </location>
</feature>
<dbReference type="InterPro" id="IPR000626">
    <property type="entry name" value="Ubiquitin-like_dom"/>
</dbReference>
<dbReference type="SUPFAM" id="SSF46934">
    <property type="entry name" value="UBA-like"/>
    <property type="match status" value="2"/>
</dbReference>
<sequence length="491" mass="53898">METEVEGAKQQDPVGLTLTLVTLKGEQKVESVPQDATVDQLRDLFHEASEASGLECPCPEKQRVVYQGKEIRDCTLEQAGISDGCSVVVVERRDLVTRCSPVVDKSPAKEWIQEMTTKLAEQKGNIVSRSGVMGTGGHDRSTAASINDIQQLLNAITTDTDRTDGSIRSNALRHDPITLWGLGSGERGESEGSTGEEDNLEEVEGDGLLSAELESTGDEQVQLPEADPTKLSRLMEMGFSETLARKALILRHNNLDAAMDWVFEHQDDPDAETPLTEAQLRRIAVSRRRHRRHRRRFRRSWPRSDVAVDQDLVTQLGEMGFSESLSRFALGTFNNNMELACQWLLASADDFESDPELDNSPRQNEGSDEDDDGAQQGGVETETSASQIVQDLQDLGLRLRGHALPDSGLRLRGLGSSPSLQQERLMHAFQAMIENPREARSYLTDPEIGPILLQVQRAQRVSSGITPMSQSNAAESTDSPGQEDSPGGSEG</sequence>
<dbReference type="EMBL" id="CP031038">
    <property type="protein sequence ID" value="QDZ21219.1"/>
    <property type="molecule type" value="Genomic_DNA"/>
</dbReference>
<feature type="compositionally biased region" description="Polar residues" evidence="1">
    <location>
        <begin position="460"/>
        <end position="482"/>
    </location>
</feature>
<dbReference type="Gene3D" id="1.10.8.10">
    <property type="entry name" value="DNA helicase RuvA subunit, C-terminal domain"/>
    <property type="match status" value="2"/>
</dbReference>
<dbReference type="SUPFAM" id="SSF54236">
    <property type="entry name" value="Ubiquitin-like"/>
    <property type="match status" value="1"/>
</dbReference>
<dbReference type="Proteomes" id="UP000316726">
    <property type="component" value="Chromosome 5"/>
</dbReference>
<dbReference type="PROSITE" id="PS50053">
    <property type="entry name" value="UBIQUITIN_2"/>
    <property type="match status" value="1"/>
</dbReference>
<dbReference type="Gene3D" id="3.10.20.90">
    <property type="entry name" value="Phosphatidylinositol 3-kinase Catalytic Subunit, Chain A, domain 1"/>
    <property type="match status" value="1"/>
</dbReference>
<dbReference type="GO" id="GO:0031593">
    <property type="term" value="F:polyubiquitin modification-dependent protein binding"/>
    <property type="evidence" value="ECO:0007669"/>
    <property type="project" value="UniProtKB-ARBA"/>
</dbReference>
<dbReference type="InterPro" id="IPR052476">
    <property type="entry name" value="UBAC1"/>
</dbReference>
<dbReference type="InterPro" id="IPR015940">
    <property type="entry name" value="UBA"/>
</dbReference>
<dbReference type="SMART" id="SM00165">
    <property type="entry name" value="UBA"/>
    <property type="match status" value="2"/>
</dbReference>
<dbReference type="AlphaFoldDB" id="A0A5B8MLC8"/>
<dbReference type="OrthoDB" id="336240at2759"/>
<evidence type="ECO:0000259" key="2">
    <source>
        <dbReference type="PROSITE" id="PS50030"/>
    </source>
</evidence>
<proteinExistence type="predicted"/>
<feature type="region of interest" description="Disordered" evidence="1">
    <location>
        <begin position="178"/>
        <end position="201"/>
    </location>
</feature>
<dbReference type="SMART" id="SM00213">
    <property type="entry name" value="UBQ"/>
    <property type="match status" value="1"/>
</dbReference>
<dbReference type="STRING" id="1764295.A0A5B8MLC8"/>
<feature type="domain" description="Ubiquitin-like" evidence="3">
    <location>
        <begin position="16"/>
        <end position="93"/>
    </location>
</feature>
<dbReference type="InterPro" id="IPR029071">
    <property type="entry name" value="Ubiquitin-like_domsf"/>
</dbReference>
<feature type="domain" description="UBA" evidence="2">
    <location>
        <begin position="307"/>
        <end position="347"/>
    </location>
</feature>
<feature type="domain" description="UBA" evidence="2">
    <location>
        <begin position="225"/>
        <end position="265"/>
    </location>
</feature>
<dbReference type="InterPro" id="IPR009060">
    <property type="entry name" value="UBA-like_sf"/>
</dbReference>
<dbReference type="PANTHER" id="PTHR46738">
    <property type="entry name" value="UBIQUITIN-ASSOCIATED DOMAIN-CONTAINING PROTEIN 1"/>
    <property type="match status" value="1"/>
</dbReference>
<evidence type="ECO:0000256" key="1">
    <source>
        <dbReference type="SAM" id="MobiDB-lite"/>
    </source>
</evidence>
<dbReference type="Pfam" id="PF22562">
    <property type="entry name" value="UBA_7"/>
    <property type="match status" value="2"/>
</dbReference>
<evidence type="ECO:0000259" key="3">
    <source>
        <dbReference type="PROSITE" id="PS50053"/>
    </source>
</evidence>
<dbReference type="CDD" id="cd17039">
    <property type="entry name" value="Ubl_ubiquitin_like"/>
    <property type="match status" value="1"/>
</dbReference>
<dbReference type="Pfam" id="PF00240">
    <property type="entry name" value="ubiquitin"/>
    <property type="match status" value="1"/>
</dbReference>
<keyword evidence="5" id="KW-1185">Reference proteome</keyword>
<evidence type="ECO:0000313" key="4">
    <source>
        <dbReference type="EMBL" id="QDZ21219.1"/>
    </source>
</evidence>
<organism evidence="4 5">
    <name type="scientific">Chloropicon primus</name>
    <dbReference type="NCBI Taxonomy" id="1764295"/>
    <lineage>
        <taxon>Eukaryota</taxon>
        <taxon>Viridiplantae</taxon>
        <taxon>Chlorophyta</taxon>
        <taxon>Chloropicophyceae</taxon>
        <taxon>Chloropicales</taxon>
        <taxon>Chloropicaceae</taxon>
        <taxon>Chloropicon</taxon>
    </lineage>
</organism>